<feature type="compositionally biased region" description="Basic and acidic residues" evidence="3">
    <location>
        <begin position="14"/>
        <end position="35"/>
    </location>
</feature>
<evidence type="ECO:0000256" key="3">
    <source>
        <dbReference type="SAM" id="MobiDB-lite"/>
    </source>
</evidence>
<feature type="DNA-binding region" description="H-T-H motif" evidence="2">
    <location>
        <begin position="80"/>
        <end position="99"/>
    </location>
</feature>
<feature type="domain" description="HTH tetR-type" evidence="4">
    <location>
        <begin position="57"/>
        <end position="117"/>
    </location>
</feature>
<evidence type="ECO:0000256" key="1">
    <source>
        <dbReference type="ARBA" id="ARBA00023125"/>
    </source>
</evidence>
<dbReference type="Gene3D" id="1.10.357.10">
    <property type="entry name" value="Tetracycline Repressor, domain 2"/>
    <property type="match status" value="1"/>
</dbReference>
<reference evidence="5 6" key="1">
    <citation type="submission" date="2020-10" db="EMBL/GenBank/DDBJ databases">
        <title>Connecting structure to function with the recovery of over 1000 high-quality activated sludge metagenome-assembled genomes encoding full-length rRNA genes using long-read sequencing.</title>
        <authorList>
            <person name="Singleton C.M."/>
            <person name="Petriglieri F."/>
            <person name="Kristensen J.M."/>
            <person name="Kirkegaard R.H."/>
            <person name="Michaelsen T.Y."/>
            <person name="Andersen M.H."/>
            <person name="Karst S.M."/>
            <person name="Dueholm M.S."/>
            <person name="Nielsen P.H."/>
            <person name="Albertsen M."/>
        </authorList>
    </citation>
    <scope>NUCLEOTIDE SEQUENCE [LARGE SCALE GENOMIC DNA]</scope>
    <source>
        <strain evidence="5">Lyne_18-Q3-R50-59_MAXAC.006</strain>
    </source>
</reference>
<feature type="region of interest" description="Disordered" evidence="3">
    <location>
        <begin position="1"/>
        <end position="58"/>
    </location>
</feature>
<dbReference type="PANTHER" id="PTHR30055:SF242">
    <property type="entry name" value="HTH-TYPE TRANSCRIPTIONAL REPRESSOR KSTR"/>
    <property type="match status" value="1"/>
</dbReference>
<sequence>MADVAVGSSTGSDGDARGSDEGASEGDGRNSDHKGPPGHPAGDGQANDAQGYTPEQQERRRRLIDAAFELGAAGGYDAVHMRDVAATANVALATIYRNFSSKDHLLAAATSEWTGRLRDRVAQRPPRGDTPTEQMIDVLDRACATMERQPKLSKALVRAMASPDAGVRSSGGAVRSSIADVGDPILAHLDPDTRADILAVLGHVWYSALITWANGRTDFATVTEELHRACRVLISPYDP</sequence>
<name>A0A936NDJ1_9ACTN</name>
<dbReference type="Pfam" id="PF17925">
    <property type="entry name" value="TetR_C_20"/>
    <property type="match status" value="1"/>
</dbReference>
<comment type="caution">
    <text evidence="5">The sequence shown here is derived from an EMBL/GenBank/DDBJ whole genome shotgun (WGS) entry which is preliminary data.</text>
</comment>
<dbReference type="SUPFAM" id="SSF46689">
    <property type="entry name" value="Homeodomain-like"/>
    <property type="match status" value="1"/>
</dbReference>
<organism evidence="5 6">
    <name type="scientific">Candidatus Neomicrothrix subdominans</name>
    <dbReference type="NCBI Taxonomy" id="2954438"/>
    <lineage>
        <taxon>Bacteria</taxon>
        <taxon>Bacillati</taxon>
        <taxon>Actinomycetota</taxon>
        <taxon>Acidimicrobiia</taxon>
        <taxon>Acidimicrobiales</taxon>
        <taxon>Microthrixaceae</taxon>
        <taxon>Candidatus Neomicrothrix</taxon>
    </lineage>
</organism>
<dbReference type="Proteomes" id="UP000727993">
    <property type="component" value="Unassembled WGS sequence"/>
</dbReference>
<dbReference type="InterPro" id="IPR050109">
    <property type="entry name" value="HTH-type_TetR-like_transc_reg"/>
</dbReference>
<dbReference type="PROSITE" id="PS50977">
    <property type="entry name" value="HTH_TETR_2"/>
    <property type="match status" value="1"/>
</dbReference>
<evidence type="ECO:0000313" key="6">
    <source>
        <dbReference type="Proteomes" id="UP000727993"/>
    </source>
</evidence>
<dbReference type="PANTHER" id="PTHR30055">
    <property type="entry name" value="HTH-TYPE TRANSCRIPTIONAL REGULATOR RUTR"/>
    <property type="match status" value="1"/>
</dbReference>
<keyword evidence="1 2" id="KW-0238">DNA-binding</keyword>
<gene>
    <name evidence="5" type="ORF">IPN02_09495</name>
</gene>
<dbReference type="Pfam" id="PF00440">
    <property type="entry name" value="TetR_N"/>
    <property type="match status" value="1"/>
</dbReference>
<evidence type="ECO:0000313" key="5">
    <source>
        <dbReference type="EMBL" id="MBK9297052.1"/>
    </source>
</evidence>
<dbReference type="GO" id="GO:0000976">
    <property type="term" value="F:transcription cis-regulatory region binding"/>
    <property type="evidence" value="ECO:0007669"/>
    <property type="project" value="TreeGrafter"/>
</dbReference>
<evidence type="ECO:0000259" key="4">
    <source>
        <dbReference type="PROSITE" id="PS50977"/>
    </source>
</evidence>
<dbReference type="PRINTS" id="PR00455">
    <property type="entry name" value="HTHTETR"/>
</dbReference>
<proteinExistence type="predicted"/>
<protein>
    <submittedName>
        <fullName evidence="5">TetR family transcriptional regulator</fullName>
    </submittedName>
</protein>
<dbReference type="InterPro" id="IPR009057">
    <property type="entry name" value="Homeodomain-like_sf"/>
</dbReference>
<dbReference type="InterPro" id="IPR001647">
    <property type="entry name" value="HTH_TetR"/>
</dbReference>
<dbReference type="EMBL" id="JADJZA010000006">
    <property type="protein sequence ID" value="MBK9297052.1"/>
    <property type="molecule type" value="Genomic_DNA"/>
</dbReference>
<dbReference type="GO" id="GO:0003700">
    <property type="term" value="F:DNA-binding transcription factor activity"/>
    <property type="evidence" value="ECO:0007669"/>
    <property type="project" value="TreeGrafter"/>
</dbReference>
<accession>A0A936NDJ1</accession>
<evidence type="ECO:0000256" key="2">
    <source>
        <dbReference type="PROSITE-ProRule" id="PRU00335"/>
    </source>
</evidence>
<dbReference type="InterPro" id="IPR041642">
    <property type="entry name" value="KstR_C"/>
</dbReference>
<dbReference type="AlphaFoldDB" id="A0A936NDJ1"/>